<dbReference type="InterPro" id="IPR000891">
    <property type="entry name" value="PYR_CT"/>
</dbReference>
<feature type="binding site" evidence="7">
    <location>
        <position position="296"/>
    </location>
    <ligand>
        <name>substrate</name>
    </ligand>
</feature>
<sequence length="349" mass="37839">MKGWVEFLKRKSDKPIKITEVCLRDGSHVMQHQYTEAQVRRVARELDEAGMHYIEVSHGDGLGGSTLQYGKSLVDEMKLIEAAVDECQNSKVAVLLLPGIGTVHELKQAHELGASLVRVATHVTEADVSAQHISMARELGMETLGFLMMAHMAPTEKLVEQAKLMESYGAQAVYVTDSAGALLPQEVKEKIAALRNSLSIEVGFHAHNNLSLAVANTLTAIEEGATRIDGSIRCLGAGAGNAQTEVLLSVLDRMGVNLGIDIYKMMDLAENTVGPMIPRAQEINRGSLVLGYAGVYSSFLLHAERAGQRFGIDSRDILIELGKRKVVGGQEDMILDVAAELAKARKLEV</sequence>
<dbReference type="Proteomes" id="UP000031014">
    <property type="component" value="Unassembled WGS sequence"/>
</dbReference>
<comment type="similarity">
    <text evidence="1 7">Belongs to the 4-hydroxy-2-oxovalerate aldolase family.</text>
</comment>
<dbReference type="EC" id="4.1.3.39" evidence="7 8"/>
<gene>
    <name evidence="10" type="ORF">SAMD00020551_1379</name>
</gene>
<dbReference type="STRING" id="1321606.SAMD00020551_1379"/>
<evidence type="ECO:0000256" key="7">
    <source>
        <dbReference type="HAMAP-Rule" id="MF_01656"/>
    </source>
</evidence>
<dbReference type="EMBL" id="BASE01000028">
    <property type="protein sequence ID" value="GAM13241.1"/>
    <property type="molecule type" value="Genomic_DNA"/>
</dbReference>
<keyword evidence="2 7" id="KW-0479">Metal-binding</keyword>
<comment type="catalytic activity">
    <reaction evidence="6">
        <text>(S)-4-hydroxy-2-oxohexanoate = propanal + pyruvate</text>
        <dbReference type="Rhea" id="RHEA:36003"/>
        <dbReference type="ChEBI" id="CHEBI:15361"/>
        <dbReference type="ChEBI" id="CHEBI:17153"/>
        <dbReference type="ChEBI" id="CHEBI:73142"/>
        <dbReference type="EC" id="4.1.3.43"/>
    </reaction>
    <physiologicalReaction direction="left-to-right" evidence="6">
        <dbReference type="Rhea" id="RHEA:36004"/>
    </physiologicalReaction>
</comment>
<comment type="catalytic activity">
    <reaction evidence="7">
        <text>(S)-4-hydroxy-2-oxopentanoate = acetaldehyde + pyruvate</text>
        <dbReference type="Rhea" id="RHEA:22624"/>
        <dbReference type="ChEBI" id="CHEBI:15343"/>
        <dbReference type="ChEBI" id="CHEBI:15361"/>
        <dbReference type="ChEBI" id="CHEBI:73143"/>
        <dbReference type="EC" id="4.1.3.39"/>
    </reaction>
</comment>
<evidence type="ECO:0000256" key="2">
    <source>
        <dbReference type="ARBA" id="ARBA00022723"/>
    </source>
</evidence>
<dbReference type="Pfam" id="PF07836">
    <property type="entry name" value="DmpG_comm"/>
    <property type="match status" value="1"/>
</dbReference>
<dbReference type="SUPFAM" id="SSF51569">
    <property type="entry name" value="Aldolase"/>
    <property type="match status" value="1"/>
</dbReference>
<dbReference type="SUPFAM" id="SSF89000">
    <property type="entry name" value="post-HMGL domain-like"/>
    <property type="match status" value="1"/>
</dbReference>
<evidence type="ECO:0000259" key="9">
    <source>
        <dbReference type="PROSITE" id="PS50991"/>
    </source>
</evidence>
<feature type="active site" description="Proton acceptor" evidence="7">
    <location>
        <position position="28"/>
    </location>
</feature>
<dbReference type="Gene3D" id="3.20.20.70">
    <property type="entry name" value="Aldolase class I"/>
    <property type="match status" value="1"/>
</dbReference>
<feature type="binding site" evidence="7">
    <location>
        <position position="205"/>
    </location>
    <ligand>
        <name>Mn(2+)</name>
        <dbReference type="ChEBI" id="CHEBI:29035"/>
    </ligand>
</feature>
<dbReference type="NCBIfam" id="TIGR03217">
    <property type="entry name" value="4OH_2_O_val_ald"/>
    <property type="match status" value="1"/>
</dbReference>
<dbReference type="Pfam" id="PF00682">
    <property type="entry name" value="HMGL-like"/>
    <property type="match status" value="1"/>
</dbReference>
<feature type="binding site" evidence="7">
    <location>
        <position position="207"/>
    </location>
    <ligand>
        <name>Mn(2+)</name>
        <dbReference type="ChEBI" id="CHEBI:29035"/>
    </ligand>
</feature>
<feature type="binding site" evidence="7">
    <location>
        <position position="25"/>
    </location>
    <ligand>
        <name>Mn(2+)</name>
        <dbReference type="ChEBI" id="CHEBI:29035"/>
    </ligand>
</feature>
<evidence type="ECO:0000256" key="5">
    <source>
        <dbReference type="ARBA" id="ARBA00023239"/>
    </source>
</evidence>
<dbReference type="InterPro" id="IPR017629">
    <property type="entry name" value="4OH_2_O-val_aldolase"/>
</dbReference>
<feature type="binding site" evidence="7">
    <location>
        <position position="205"/>
    </location>
    <ligand>
        <name>substrate</name>
    </ligand>
</feature>
<reference evidence="10 11" key="1">
    <citation type="submission" date="2013-06" db="EMBL/GenBank/DDBJ databases">
        <title>Whole genome shotgun sequence of Bacillus selenatarsenatis SF-1.</title>
        <authorList>
            <person name="Kuroda M."/>
            <person name="Sei K."/>
            <person name="Yamashita M."/>
            <person name="Ike M."/>
        </authorList>
    </citation>
    <scope>NUCLEOTIDE SEQUENCE [LARGE SCALE GENOMIC DNA]</scope>
    <source>
        <strain evidence="10 11">SF-1</strain>
    </source>
</reference>
<accession>A0A0A8X525</accession>
<keyword evidence="5 7" id="KW-0456">Lyase</keyword>
<evidence type="ECO:0000256" key="3">
    <source>
        <dbReference type="ARBA" id="ARBA00022797"/>
    </source>
</evidence>
<evidence type="ECO:0000256" key="8">
    <source>
        <dbReference type="NCBIfam" id="TIGR03217"/>
    </source>
</evidence>
<dbReference type="PANTHER" id="PTHR10277:SF9">
    <property type="entry name" value="2-ISOPROPYLMALATE SYNTHASE 1, CHLOROPLASTIC-RELATED"/>
    <property type="match status" value="1"/>
</dbReference>
<dbReference type="GO" id="GO:0030145">
    <property type="term" value="F:manganese ion binding"/>
    <property type="evidence" value="ECO:0007669"/>
    <property type="project" value="UniProtKB-UniRule"/>
</dbReference>
<comment type="caution">
    <text evidence="10">The sequence shown here is derived from an EMBL/GenBank/DDBJ whole genome shotgun (WGS) entry which is preliminary data.</text>
</comment>
<name>A0A0A8X525_MESS1</name>
<dbReference type="InterPro" id="IPR013785">
    <property type="entry name" value="Aldolase_TIM"/>
</dbReference>
<proteinExistence type="inferred from homology"/>
<keyword evidence="4 7" id="KW-0464">Manganese</keyword>
<dbReference type="InterPro" id="IPR012425">
    <property type="entry name" value="DmpG_comm"/>
</dbReference>
<dbReference type="HAMAP" id="MF_01656">
    <property type="entry name" value="HOA"/>
    <property type="match status" value="1"/>
</dbReference>
<evidence type="ECO:0000313" key="11">
    <source>
        <dbReference type="Proteomes" id="UP000031014"/>
    </source>
</evidence>
<protein>
    <recommendedName>
        <fullName evidence="7 8">4-hydroxy-2-oxovalerate aldolase</fullName>
        <shortName evidence="7">HOA</shortName>
        <ecNumber evidence="7 8">4.1.3.39</ecNumber>
    </recommendedName>
    <alternativeName>
        <fullName evidence="7">4-hydroxy-2-keto-pentanoic acid aldolase</fullName>
    </alternativeName>
    <alternativeName>
        <fullName evidence="7">4-hydroxy-2-oxopentanoate aldolase</fullName>
    </alternativeName>
</protein>
<dbReference type="Gene3D" id="1.10.8.60">
    <property type="match status" value="1"/>
</dbReference>
<dbReference type="InterPro" id="IPR035685">
    <property type="entry name" value="DRE_TIM_HOA"/>
</dbReference>
<dbReference type="GO" id="GO:0009098">
    <property type="term" value="P:L-leucine biosynthetic process"/>
    <property type="evidence" value="ECO:0007669"/>
    <property type="project" value="TreeGrafter"/>
</dbReference>
<feature type="binding site" evidence="7">
    <location>
        <position position="178"/>
    </location>
    <ligand>
        <name>substrate</name>
    </ligand>
</feature>
<feature type="binding site" evidence="7">
    <location>
        <begin position="24"/>
        <end position="25"/>
    </location>
    <ligand>
        <name>substrate</name>
    </ligand>
</feature>
<feature type="domain" description="Pyruvate carboxyltransferase" evidence="9">
    <location>
        <begin position="16"/>
        <end position="266"/>
    </location>
</feature>
<dbReference type="GO" id="GO:0003852">
    <property type="term" value="F:2-isopropylmalate synthase activity"/>
    <property type="evidence" value="ECO:0007669"/>
    <property type="project" value="TreeGrafter"/>
</dbReference>
<dbReference type="CDD" id="cd07943">
    <property type="entry name" value="DRE_TIM_HOA"/>
    <property type="match status" value="1"/>
</dbReference>
<dbReference type="PROSITE" id="PS50991">
    <property type="entry name" value="PYR_CT"/>
    <property type="match status" value="1"/>
</dbReference>
<evidence type="ECO:0000313" key="10">
    <source>
        <dbReference type="EMBL" id="GAM13241.1"/>
    </source>
</evidence>
<organism evidence="10 11">
    <name type="scientific">Mesobacillus selenatarsenatis (strain DSM 18680 / JCM 14380 / FERM P-15431 / SF-1)</name>
    <dbReference type="NCBI Taxonomy" id="1321606"/>
    <lineage>
        <taxon>Bacteria</taxon>
        <taxon>Bacillati</taxon>
        <taxon>Bacillota</taxon>
        <taxon>Bacilli</taxon>
        <taxon>Bacillales</taxon>
        <taxon>Bacillaceae</taxon>
        <taxon>Mesobacillus</taxon>
    </lineage>
</organism>
<dbReference type="PANTHER" id="PTHR10277">
    <property type="entry name" value="HOMOCITRATE SYNTHASE-RELATED"/>
    <property type="match status" value="1"/>
</dbReference>
<dbReference type="InterPro" id="IPR050073">
    <property type="entry name" value="2-IPM_HCS-like"/>
</dbReference>
<evidence type="ECO:0000256" key="1">
    <source>
        <dbReference type="ARBA" id="ARBA00008944"/>
    </source>
</evidence>
<evidence type="ECO:0000256" key="4">
    <source>
        <dbReference type="ARBA" id="ARBA00023211"/>
    </source>
</evidence>
<keyword evidence="11" id="KW-1185">Reference proteome</keyword>
<evidence type="ECO:0000256" key="6">
    <source>
        <dbReference type="ARBA" id="ARBA00023518"/>
    </source>
</evidence>
<dbReference type="AlphaFoldDB" id="A0A0A8X525"/>
<keyword evidence="3 7" id="KW-0058">Aromatic hydrocarbons catabolism</keyword>
<feature type="site" description="Transition state stabilizer" evidence="7">
    <location>
        <position position="24"/>
    </location>
</feature>
<dbReference type="GO" id="GO:0008701">
    <property type="term" value="F:4-hydroxy-2-oxovalerate aldolase activity"/>
    <property type="evidence" value="ECO:0007669"/>
    <property type="project" value="UniProtKB-UniRule"/>
</dbReference>
<dbReference type="NCBIfam" id="NF006049">
    <property type="entry name" value="PRK08195.1"/>
    <property type="match status" value="1"/>
</dbReference>